<feature type="transmembrane region" description="Helical" evidence="11">
    <location>
        <begin position="12"/>
        <end position="29"/>
    </location>
</feature>
<comment type="caution">
    <text evidence="14">The sequence shown here is derived from an EMBL/GenBank/DDBJ whole genome shotgun (WGS) entry which is preliminary data.</text>
</comment>
<evidence type="ECO:0000256" key="1">
    <source>
        <dbReference type="ARBA" id="ARBA00004141"/>
    </source>
</evidence>
<comment type="function">
    <text evidence="11">Transport of potassium into the cell. Likely operates as a K(+):H(+) symporter.</text>
</comment>
<keyword evidence="6 11" id="KW-0769">Symport</keyword>
<evidence type="ECO:0000313" key="14">
    <source>
        <dbReference type="EMBL" id="KGO89132.1"/>
    </source>
</evidence>
<feature type="domain" description="K+ potassium transporter integral membrane" evidence="12">
    <location>
        <begin position="18"/>
        <end position="454"/>
    </location>
</feature>
<evidence type="ECO:0000256" key="11">
    <source>
        <dbReference type="HAMAP-Rule" id="MF_01522"/>
    </source>
</evidence>
<dbReference type="HAMAP" id="MF_01522">
    <property type="entry name" value="Kup"/>
    <property type="match status" value="1"/>
</dbReference>
<comment type="subcellular location">
    <subcellularLocation>
        <location evidence="11">Cell membrane</location>
        <topology evidence="11">Multi-pass membrane protein</topology>
    </subcellularLocation>
    <subcellularLocation>
        <location evidence="1">Membrane</location>
        <topology evidence="1">Multi-pass membrane protein</topology>
    </subcellularLocation>
</comment>
<dbReference type="GO" id="GO:0005886">
    <property type="term" value="C:plasma membrane"/>
    <property type="evidence" value="ECO:0007669"/>
    <property type="project" value="UniProtKB-SubCell"/>
</dbReference>
<feature type="domain" description="K+ potassium transporter C-terminal" evidence="13">
    <location>
        <begin position="479"/>
        <end position="635"/>
    </location>
</feature>
<evidence type="ECO:0000256" key="6">
    <source>
        <dbReference type="ARBA" id="ARBA00022847"/>
    </source>
</evidence>
<dbReference type="EMBL" id="JRLW01000011">
    <property type="protein sequence ID" value="KGO89132.1"/>
    <property type="molecule type" value="Genomic_DNA"/>
</dbReference>
<comment type="similarity">
    <text evidence="11">Belongs to the HAK/KUP transporter (TC 2.A.72) family.</text>
</comment>
<dbReference type="AlphaFoldDB" id="A0A0A2M8Z6"/>
<evidence type="ECO:0000256" key="10">
    <source>
        <dbReference type="ARBA" id="ARBA00023136"/>
    </source>
</evidence>
<protein>
    <recommendedName>
        <fullName evidence="11">Probable potassium transport system protein Kup</fullName>
    </recommendedName>
</protein>
<dbReference type="GO" id="GO:0015079">
    <property type="term" value="F:potassium ion transmembrane transporter activity"/>
    <property type="evidence" value="ECO:0007669"/>
    <property type="project" value="UniProtKB-UniRule"/>
</dbReference>
<name>A0A0A2M8Z6_9FLAO</name>
<dbReference type="Pfam" id="PF22776">
    <property type="entry name" value="K_trans_C"/>
    <property type="match status" value="1"/>
</dbReference>
<dbReference type="Pfam" id="PF02705">
    <property type="entry name" value="K_trans"/>
    <property type="match status" value="1"/>
</dbReference>
<dbReference type="eggNOG" id="COG3158">
    <property type="taxonomic scope" value="Bacteria"/>
</dbReference>
<keyword evidence="7 11" id="KW-0630">Potassium</keyword>
<dbReference type="STRING" id="1121899.GCA_000430025_02197"/>
<keyword evidence="15" id="KW-1185">Reference proteome</keyword>
<dbReference type="RefSeq" id="WP_026980619.1">
    <property type="nucleotide sequence ID" value="NZ_AUCZ01000010.1"/>
</dbReference>
<dbReference type="PANTHER" id="PTHR30540:SF83">
    <property type="entry name" value="K+ POTASSIUM TRANSPORTER"/>
    <property type="match status" value="1"/>
</dbReference>
<reference evidence="14 15" key="1">
    <citation type="submission" date="2013-09" db="EMBL/GenBank/DDBJ databases">
        <authorList>
            <person name="Zeng Z."/>
            <person name="Chen C."/>
        </authorList>
    </citation>
    <scope>NUCLEOTIDE SEQUENCE [LARGE SCALE GENOMIC DNA]</scope>
    <source>
        <strain evidence="14 15">GH29-5</strain>
    </source>
</reference>
<evidence type="ECO:0000256" key="8">
    <source>
        <dbReference type="ARBA" id="ARBA00022989"/>
    </source>
</evidence>
<evidence type="ECO:0000256" key="2">
    <source>
        <dbReference type="ARBA" id="ARBA00022448"/>
    </source>
</evidence>
<keyword evidence="4 11" id="KW-0633">Potassium transport</keyword>
<keyword evidence="9 11" id="KW-0406">Ion transport</keyword>
<feature type="transmembrane region" description="Helical" evidence="11">
    <location>
        <begin position="398"/>
        <end position="418"/>
    </location>
</feature>
<keyword evidence="5 11" id="KW-0812">Transmembrane</keyword>
<dbReference type="InterPro" id="IPR053952">
    <property type="entry name" value="K_trans_C"/>
</dbReference>
<proteinExistence type="inferred from homology"/>
<keyword evidence="10 11" id="KW-0472">Membrane</keyword>
<dbReference type="GO" id="GO:0015293">
    <property type="term" value="F:symporter activity"/>
    <property type="evidence" value="ECO:0007669"/>
    <property type="project" value="UniProtKB-UniRule"/>
</dbReference>
<feature type="transmembrane region" description="Helical" evidence="11">
    <location>
        <begin position="168"/>
        <end position="189"/>
    </location>
</feature>
<dbReference type="InterPro" id="IPR053951">
    <property type="entry name" value="K_trans_N"/>
</dbReference>
<keyword evidence="3 11" id="KW-1003">Cell membrane</keyword>
<organism evidence="14 15">
    <name type="scientific">Flavobacterium suncheonense GH29-5 = DSM 17707</name>
    <dbReference type="NCBI Taxonomy" id="1121899"/>
    <lineage>
        <taxon>Bacteria</taxon>
        <taxon>Pseudomonadati</taxon>
        <taxon>Bacteroidota</taxon>
        <taxon>Flavobacteriia</taxon>
        <taxon>Flavobacteriales</taxon>
        <taxon>Flavobacteriaceae</taxon>
        <taxon>Flavobacterium</taxon>
    </lineage>
</organism>
<feature type="transmembrane region" description="Helical" evidence="11">
    <location>
        <begin position="136"/>
        <end position="156"/>
    </location>
</feature>
<evidence type="ECO:0000313" key="15">
    <source>
        <dbReference type="Proteomes" id="UP000030121"/>
    </source>
</evidence>
<evidence type="ECO:0000259" key="13">
    <source>
        <dbReference type="Pfam" id="PF22776"/>
    </source>
</evidence>
<evidence type="ECO:0000256" key="4">
    <source>
        <dbReference type="ARBA" id="ARBA00022538"/>
    </source>
</evidence>
<evidence type="ECO:0000259" key="12">
    <source>
        <dbReference type="Pfam" id="PF02705"/>
    </source>
</evidence>
<dbReference type="InterPro" id="IPR023051">
    <property type="entry name" value="Kup"/>
</dbReference>
<accession>A0A0A2M8Z6</accession>
<evidence type="ECO:0000256" key="9">
    <source>
        <dbReference type="ARBA" id="ARBA00023065"/>
    </source>
</evidence>
<keyword evidence="2 11" id="KW-0813">Transport</keyword>
<feature type="transmembrane region" description="Helical" evidence="11">
    <location>
        <begin position="239"/>
        <end position="260"/>
    </location>
</feature>
<gene>
    <name evidence="11" type="primary">kup</name>
    <name evidence="14" type="ORF">Q764_09500</name>
</gene>
<dbReference type="InterPro" id="IPR003855">
    <property type="entry name" value="K+_transporter"/>
</dbReference>
<feature type="transmembrane region" description="Helical" evidence="11">
    <location>
        <begin position="288"/>
        <end position="317"/>
    </location>
</feature>
<keyword evidence="8 11" id="KW-1133">Transmembrane helix</keyword>
<dbReference type="Proteomes" id="UP000030121">
    <property type="component" value="Unassembled WGS sequence"/>
</dbReference>
<evidence type="ECO:0000256" key="7">
    <source>
        <dbReference type="ARBA" id="ARBA00022958"/>
    </source>
</evidence>
<feature type="transmembrane region" description="Helical" evidence="11">
    <location>
        <begin position="49"/>
        <end position="71"/>
    </location>
</feature>
<dbReference type="OrthoDB" id="9805577at2"/>
<sequence length="662" mass="74870">MSSTHHSHLNKVTLGGLIVTLGIIYGDIGTSPLYVMKAIVGKQAIDHDVVLGAISCIFWTLTLQTTFKYVILTLRADNKGEGGIFSLYTLVKKLKKKWLIVPAIIGGSALLADGIITPPISVSSAVEGLKTYNPELNTIPIVIGILFLLFFIQRFGTKFIGKFFGPMMLLWFGMLGILGGAHLIGNLEILKAFNPYYAFHLLQVHHEGFYVLGYVFLCTTGAEALYSDLGHCGIKNIRISWIFVKAMLVLNYFGQGAYLISHQGSTLTDLSGNPGNPGNPFYLVMPEWFLPFGIAIATASAVIASQALISGSFTLISEAMRLNFWPKVRVKYPTELKGQLYIPSINWLLFIGCVFIVLHFEESGNMEAAYGLAIVLCMIMTTILLGFFMVLKRYNPVLIVFVLLLYLSIEISFFLANIEKFSHGGYVSVFIAGFLAFVMVIWFTAKKIRKDYTEFVKLDAFKTVISELSNDLSIPKYATHLVYMTNASHGDEIESKIVYSILQKRPKRADIYWFVHVNVTDEPYEMEYRVREVVKDDIIRVDFYLGFRVAPRINLLFKKVVQDMVKNGEVDITSRYESLNRNNVIGDFKFVLIEKFLSYDNDFPWYERIILDLYYLLKKISLSEEAAFGLDSSSVKVEQYPIVIHPPDEINLHRINERKSHQ</sequence>
<comment type="catalytic activity">
    <reaction evidence="11">
        <text>K(+)(in) + H(+)(in) = K(+)(out) + H(+)(out)</text>
        <dbReference type="Rhea" id="RHEA:28490"/>
        <dbReference type="ChEBI" id="CHEBI:15378"/>
        <dbReference type="ChEBI" id="CHEBI:29103"/>
    </reaction>
</comment>
<feature type="transmembrane region" description="Helical" evidence="11">
    <location>
        <begin position="424"/>
        <end position="445"/>
    </location>
</feature>
<feature type="transmembrane region" description="Helical" evidence="11">
    <location>
        <begin position="370"/>
        <end position="391"/>
    </location>
</feature>
<evidence type="ECO:0000256" key="3">
    <source>
        <dbReference type="ARBA" id="ARBA00022475"/>
    </source>
</evidence>
<feature type="transmembrane region" description="Helical" evidence="11">
    <location>
        <begin position="338"/>
        <end position="358"/>
    </location>
</feature>
<evidence type="ECO:0000256" key="5">
    <source>
        <dbReference type="ARBA" id="ARBA00022692"/>
    </source>
</evidence>
<dbReference type="PANTHER" id="PTHR30540">
    <property type="entry name" value="OSMOTIC STRESS POTASSIUM TRANSPORTER"/>
    <property type="match status" value="1"/>
</dbReference>
<feature type="transmembrane region" description="Helical" evidence="11">
    <location>
        <begin position="98"/>
        <end position="116"/>
    </location>
</feature>